<dbReference type="RefSeq" id="WP_345536826.1">
    <property type="nucleotide sequence ID" value="NZ_BAABGJ010000011.1"/>
</dbReference>
<reference evidence="3" key="1">
    <citation type="journal article" date="2019" name="Int. J. Syst. Evol. Microbiol.">
        <title>The Global Catalogue of Microorganisms (GCM) 10K type strain sequencing project: providing services to taxonomists for standard genome sequencing and annotation.</title>
        <authorList>
            <consortium name="The Broad Institute Genomics Platform"/>
            <consortium name="The Broad Institute Genome Sequencing Center for Infectious Disease"/>
            <person name="Wu L."/>
            <person name="Ma J."/>
        </authorList>
    </citation>
    <scope>NUCLEOTIDE SEQUENCE [LARGE SCALE GENOMIC DNA]</scope>
    <source>
        <strain evidence="3">JCM 17804</strain>
    </source>
</reference>
<dbReference type="Proteomes" id="UP001500975">
    <property type="component" value="Unassembled WGS sequence"/>
</dbReference>
<proteinExistence type="predicted"/>
<feature type="region of interest" description="Disordered" evidence="1">
    <location>
        <begin position="47"/>
        <end position="71"/>
    </location>
</feature>
<accession>A0ABP8HAS6</accession>
<name>A0ABP8HAS6_9BURK</name>
<gene>
    <name evidence="2" type="ORF">GCM10023165_14090</name>
</gene>
<evidence type="ECO:0000313" key="2">
    <source>
        <dbReference type="EMBL" id="GAA4336656.1"/>
    </source>
</evidence>
<comment type="caution">
    <text evidence="2">The sequence shown here is derived from an EMBL/GenBank/DDBJ whole genome shotgun (WGS) entry which is preliminary data.</text>
</comment>
<protein>
    <submittedName>
        <fullName evidence="2">Uncharacterized protein</fullName>
    </submittedName>
</protein>
<organism evidence="2 3">
    <name type="scientific">Variovorax defluvii</name>
    <dbReference type="NCBI Taxonomy" id="913761"/>
    <lineage>
        <taxon>Bacteria</taxon>
        <taxon>Pseudomonadati</taxon>
        <taxon>Pseudomonadota</taxon>
        <taxon>Betaproteobacteria</taxon>
        <taxon>Burkholderiales</taxon>
        <taxon>Comamonadaceae</taxon>
        <taxon>Variovorax</taxon>
    </lineage>
</organism>
<dbReference type="EMBL" id="BAABGJ010000011">
    <property type="protein sequence ID" value="GAA4336656.1"/>
    <property type="molecule type" value="Genomic_DNA"/>
</dbReference>
<keyword evidence="3" id="KW-1185">Reference proteome</keyword>
<sequence>MSSLQKLLPACEPARSEALALLAKAHHLPRHLVKGIARRGVAVDGVPPLHQEQQQQGAVQGQQPQAPRQPS</sequence>
<evidence type="ECO:0000313" key="3">
    <source>
        <dbReference type="Proteomes" id="UP001500975"/>
    </source>
</evidence>
<feature type="compositionally biased region" description="Low complexity" evidence="1">
    <location>
        <begin position="51"/>
        <end position="71"/>
    </location>
</feature>
<evidence type="ECO:0000256" key="1">
    <source>
        <dbReference type="SAM" id="MobiDB-lite"/>
    </source>
</evidence>